<keyword evidence="10" id="KW-1185">Reference proteome</keyword>
<keyword evidence="4 7" id="KW-0863">Zinc-finger</keyword>
<evidence type="ECO:0000313" key="10">
    <source>
        <dbReference type="Proteomes" id="UP001153620"/>
    </source>
</evidence>
<name>A0A9N9WR67_9DIPT</name>
<reference evidence="9" key="2">
    <citation type="submission" date="2022-10" db="EMBL/GenBank/DDBJ databases">
        <authorList>
            <consortium name="ENA_rothamsted_submissions"/>
            <consortium name="culmorum"/>
            <person name="King R."/>
        </authorList>
    </citation>
    <scope>NUCLEOTIDE SEQUENCE</scope>
</reference>
<keyword evidence="6" id="KW-0539">Nucleus</keyword>
<dbReference type="GO" id="GO:0008270">
    <property type="term" value="F:zinc ion binding"/>
    <property type="evidence" value="ECO:0007669"/>
    <property type="project" value="UniProtKB-KW"/>
</dbReference>
<keyword evidence="5" id="KW-0862">Zinc</keyword>
<feature type="domain" description="C2H2-type" evidence="8">
    <location>
        <begin position="262"/>
        <end position="289"/>
    </location>
</feature>
<evidence type="ECO:0000256" key="3">
    <source>
        <dbReference type="ARBA" id="ARBA00022737"/>
    </source>
</evidence>
<sequence>MDFPANLELNTICRMCTTSLLDQECYIIDEDLEDLVYLLTSIKFDHIEHKDNLRMCINCFECLRTFNDYRTNCINIHDRLIKLDLREKIEELDPDKYVVEELTETNDGMIEFTETDDEELLLNNPVKNEEIVYAVEKILSDSEYQEEIIISKSSIKASPSKKLDTSMEKGKEIYQKLLQKCLICGKAIEKNRMEGHINKHNNLRPYSCTECNKEFYCKQLLRLHKTSIHTNIKVKCEICDKLFPSARALYSHNLRHKNENRYVCSLCDKKFNNSNSLKRHMAIHSGVREFVCSICGVGFYRRFNLDVHIKNVHNQTKEFICTYDDCKKNFGYARLLKDHIRKHHQVSILENVEF</sequence>
<dbReference type="GO" id="GO:0005634">
    <property type="term" value="C:nucleus"/>
    <property type="evidence" value="ECO:0007669"/>
    <property type="project" value="UniProtKB-SubCell"/>
</dbReference>
<dbReference type="PROSITE" id="PS00028">
    <property type="entry name" value="ZINC_FINGER_C2H2_1"/>
    <property type="match status" value="4"/>
</dbReference>
<feature type="domain" description="C2H2-type" evidence="8">
    <location>
        <begin position="206"/>
        <end position="234"/>
    </location>
</feature>
<dbReference type="InterPro" id="IPR013087">
    <property type="entry name" value="Znf_C2H2_type"/>
</dbReference>
<dbReference type="PANTHER" id="PTHR24394:SF29">
    <property type="entry name" value="MYONEURIN"/>
    <property type="match status" value="1"/>
</dbReference>
<evidence type="ECO:0000313" key="9">
    <source>
        <dbReference type="EMBL" id="CAG9802990.1"/>
    </source>
</evidence>
<feature type="domain" description="C2H2-type" evidence="8">
    <location>
        <begin position="319"/>
        <end position="343"/>
    </location>
</feature>
<evidence type="ECO:0000259" key="8">
    <source>
        <dbReference type="PROSITE" id="PS50157"/>
    </source>
</evidence>
<comment type="subcellular location">
    <subcellularLocation>
        <location evidence="1">Nucleus</location>
    </subcellularLocation>
</comment>
<dbReference type="InterPro" id="IPR036236">
    <property type="entry name" value="Znf_C2H2_sf"/>
</dbReference>
<dbReference type="FunFam" id="3.30.160.60:FF:001182">
    <property type="entry name" value="Zinc finger, C2H2 type"/>
    <property type="match status" value="1"/>
</dbReference>
<dbReference type="AlphaFoldDB" id="A0A9N9WR67"/>
<dbReference type="SUPFAM" id="SSF57667">
    <property type="entry name" value="beta-beta-alpha zinc fingers"/>
    <property type="match status" value="3"/>
</dbReference>
<dbReference type="EMBL" id="OU895878">
    <property type="protein sequence ID" value="CAG9802990.1"/>
    <property type="molecule type" value="Genomic_DNA"/>
</dbReference>
<dbReference type="GO" id="GO:0000981">
    <property type="term" value="F:DNA-binding transcription factor activity, RNA polymerase II-specific"/>
    <property type="evidence" value="ECO:0007669"/>
    <property type="project" value="TreeGrafter"/>
</dbReference>
<feature type="domain" description="C2H2-type" evidence="8">
    <location>
        <begin position="234"/>
        <end position="261"/>
    </location>
</feature>
<evidence type="ECO:0000256" key="1">
    <source>
        <dbReference type="ARBA" id="ARBA00004123"/>
    </source>
</evidence>
<dbReference type="OrthoDB" id="1405595at2759"/>
<keyword evidence="2" id="KW-0479">Metal-binding</keyword>
<dbReference type="SMART" id="SM00355">
    <property type="entry name" value="ZnF_C2H2"/>
    <property type="match status" value="6"/>
</dbReference>
<keyword evidence="3" id="KW-0677">Repeat</keyword>
<gene>
    <name evidence="9" type="ORF">CHIRRI_LOCUS5892</name>
</gene>
<organism evidence="9 10">
    <name type="scientific">Chironomus riparius</name>
    <dbReference type="NCBI Taxonomy" id="315576"/>
    <lineage>
        <taxon>Eukaryota</taxon>
        <taxon>Metazoa</taxon>
        <taxon>Ecdysozoa</taxon>
        <taxon>Arthropoda</taxon>
        <taxon>Hexapoda</taxon>
        <taxon>Insecta</taxon>
        <taxon>Pterygota</taxon>
        <taxon>Neoptera</taxon>
        <taxon>Endopterygota</taxon>
        <taxon>Diptera</taxon>
        <taxon>Nematocera</taxon>
        <taxon>Chironomoidea</taxon>
        <taxon>Chironomidae</taxon>
        <taxon>Chironominae</taxon>
        <taxon>Chironomus</taxon>
    </lineage>
</organism>
<dbReference type="PANTHER" id="PTHR24394">
    <property type="entry name" value="ZINC FINGER PROTEIN"/>
    <property type="match status" value="1"/>
</dbReference>
<accession>A0A9N9WR67</accession>
<dbReference type="Gene3D" id="3.30.160.60">
    <property type="entry name" value="Classic Zinc Finger"/>
    <property type="match status" value="4"/>
</dbReference>
<proteinExistence type="predicted"/>
<dbReference type="SMART" id="SM00868">
    <property type="entry name" value="zf-AD"/>
    <property type="match status" value="1"/>
</dbReference>
<dbReference type="Pfam" id="PF00096">
    <property type="entry name" value="zf-C2H2"/>
    <property type="match status" value="3"/>
</dbReference>
<protein>
    <recommendedName>
        <fullName evidence="8">C2H2-type domain-containing protein</fullName>
    </recommendedName>
</protein>
<feature type="domain" description="C2H2-type" evidence="8">
    <location>
        <begin position="290"/>
        <end position="318"/>
    </location>
</feature>
<reference evidence="9" key="1">
    <citation type="submission" date="2022-01" db="EMBL/GenBank/DDBJ databases">
        <authorList>
            <person name="King R."/>
        </authorList>
    </citation>
    <scope>NUCLEOTIDE SEQUENCE</scope>
</reference>
<evidence type="ECO:0000256" key="7">
    <source>
        <dbReference type="PROSITE-ProRule" id="PRU00042"/>
    </source>
</evidence>
<dbReference type="InterPro" id="IPR012934">
    <property type="entry name" value="Znf_AD"/>
</dbReference>
<evidence type="ECO:0000256" key="6">
    <source>
        <dbReference type="ARBA" id="ARBA00023242"/>
    </source>
</evidence>
<dbReference type="Proteomes" id="UP001153620">
    <property type="component" value="Chromosome 2"/>
</dbReference>
<evidence type="ECO:0000256" key="4">
    <source>
        <dbReference type="ARBA" id="ARBA00022771"/>
    </source>
</evidence>
<dbReference type="PROSITE" id="PS50157">
    <property type="entry name" value="ZINC_FINGER_C2H2_2"/>
    <property type="match status" value="5"/>
</dbReference>
<evidence type="ECO:0000256" key="5">
    <source>
        <dbReference type="ARBA" id="ARBA00022833"/>
    </source>
</evidence>
<evidence type="ECO:0000256" key="2">
    <source>
        <dbReference type="ARBA" id="ARBA00022723"/>
    </source>
</evidence>